<dbReference type="UniPathway" id="UPA00034">
    <property type="reaction ID" value="UER00018"/>
</dbReference>
<keyword evidence="8 13" id="KW-0457">Lysine biosynthesis</keyword>
<keyword evidence="5 13" id="KW-0220">Diaminopimelate biosynthesis</keyword>
<comment type="subunit">
    <text evidence="13">Homotetramer.</text>
</comment>
<evidence type="ECO:0000256" key="9">
    <source>
        <dbReference type="ARBA" id="ARBA00037922"/>
    </source>
</evidence>
<dbReference type="InterPro" id="IPR022664">
    <property type="entry name" value="DapB_N_CS"/>
</dbReference>
<reference evidence="16 17" key="1">
    <citation type="submission" date="2020-08" db="EMBL/GenBank/DDBJ databases">
        <title>Genomic Encyclopedia of Type Strains, Phase IV (KMG-IV): sequencing the most valuable type-strain genomes for metagenomic binning, comparative biology and taxonomic classification.</title>
        <authorList>
            <person name="Goeker M."/>
        </authorList>
    </citation>
    <scope>NUCLEOTIDE SEQUENCE [LARGE SCALE GENOMIC DNA]</scope>
    <source>
        <strain evidence="16 17">DSM 100734</strain>
    </source>
</reference>
<dbReference type="InterPro" id="IPR036291">
    <property type="entry name" value="NAD(P)-bd_dom_sf"/>
</dbReference>
<feature type="binding site" evidence="13">
    <location>
        <begin position="126"/>
        <end position="129"/>
    </location>
    <ligand>
        <name>NAD(+)</name>
        <dbReference type="ChEBI" id="CHEBI:57540"/>
    </ligand>
</feature>
<keyword evidence="2 13" id="KW-0963">Cytoplasm</keyword>
<comment type="pathway">
    <text evidence="9 13">Amino-acid biosynthesis; L-lysine biosynthesis via DAP pathway; (S)-tetrahydrodipicolinate from L-aspartate: step 4/4.</text>
</comment>
<accession>A0A7X0D080</accession>
<evidence type="ECO:0000256" key="5">
    <source>
        <dbReference type="ARBA" id="ARBA00022915"/>
    </source>
</evidence>
<dbReference type="EC" id="1.17.1.8" evidence="10 13"/>
<dbReference type="PIRSF" id="PIRSF000161">
    <property type="entry name" value="DHPR"/>
    <property type="match status" value="1"/>
</dbReference>
<dbReference type="Pfam" id="PF05173">
    <property type="entry name" value="DapB_C"/>
    <property type="match status" value="1"/>
</dbReference>
<evidence type="ECO:0000256" key="1">
    <source>
        <dbReference type="ARBA" id="ARBA00006642"/>
    </source>
</evidence>
<evidence type="ECO:0000256" key="7">
    <source>
        <dbReference type="ARBA" id="ARBA00023027"/>
    </source>
</evidence>
<dbReference type="GO" id="GO:0005829">
    <property type="term" value="C:cytosol"/>
    <property type="evidence" value="ECO:0007669"/>
    <property type="project" value="TreeGrafter"/>
</dbReference>
<dbReference type="CDD" id="cd02274">
    <property type="entry name" value="DHDPR_N"/>
    <property type="match status" value="1"/>
</dbReference>
<comment type="catalytic activity">
    <reaction evidence="12 13">
        <text>(S)-2,3,4,5-tetrahydrodipicolinate + NAD(+) + H2O = (2S,4S)-4-hydroxy-2,3,4,5-tetrahydrodipicolinate + NADH + H(+)</text>
        <dbReference type="Rhea" id="RHEA:35323"/>
        <dbReference type="ChEBI" id="CHEBI:15377"/>
        <dbReference type="ChEBI" id="CHEBI:15378"/>
        <dbReference type="ChEBI" id="CHEBI:16845"/>
        <dbReference type="ChEBI" id="CHEBI:57540"/>
        <dbReference type="ChEBI" id="CHEBI:57945"/>
        <dbReference type="ChEBI" id="CHEBI:67139"/>
        <dbReference type="EC" id="1.17.1.8"/>
    </reaction>
</comment>
<dbReference type="GO" id="GO:0008839">
    <property type="term" value="F:4-hydroxy-tetrahydrodipicolinate reductase"/>
    <property type="evidence" value="ECO:0007669"/>
    <property type="project" value="UniProtKB-UniRule"/>
</dbReference>
<keyword evidence="4 13" id="KW-0521">NADP</keyword>
<evidence type="ECO:0000313" key="17">
    <source>
        <dbReference type="Proteomes" id="UP000547879"/>
    </source>
</evidence>
<evidence type="ECO:0000256" key="10">
    <source>
        <dbReference type="ARBA" id="ARBA00038983"/>
    </source>
</evidence>
<feature type="domain" description="Dihydrodipicolinate reductase C-terminal" evidence="15">
    <location>
        <begin position="132"/>
        <end position="269"/>
    </location>
</feature>
<dbReference type="GO" id="GO:0051287">
    <property type="term" value="F:NAD binding"/>
    <property type="evidence" value="ECO:0007669"/>
    <property type="project" value="UniProtKB-UniRule"/>
</dbReference>
<evidence type="ECO:0000256" key="3">
    <source>
        <dbReference type="ARBA" id="ARBA00022605"/>
    </source>
</evidence>
<dbReference type="EMBL" id="JACHEG010000002">
    <property type="protein sequence ID" value="MBB6163165.1"/>
    <property type="molecule type" value="Genomic_DNA"/>
</dbReference>
<dbReference type="InterPro" id="IPR000846">
    <property type="entry name" value="DapB_N"/>
</dbReference>
<feature type="binding site" evidence="13">
    <location>
        <begin position="102"/>
        <end position="104"/>
    </location>
    <ligand>
        <name>NAD(+)</name>
        <dbReference type="ChEBI" id="CHEBI:57540"/>
    </ligand>
</feature>
<evidence type="ECO:0000256" key="12">
    <source>
        <dbReference type="ARBA" id="ARBA00049396"/>
    </source>
</evidence>
<dbReference type="InterPro" id="IPR022663">
    <property type="entry name" value="DapB_C"/>
</dbReference>
<evidence type="ECO:0000259" key="15">
    <source>
        <dbReference type="Pfam" id="PF05173"/>
    </source>
</evidence>
<comment type="caution">
    <text evidence="13">Was originally thought to be a dihydrodipicolinate reductase (DHDPR), catalyzing the conversion of dihydrodipicolinate to tetrahydrodipicolinate. However, it was shown in E.coli that the substrate of the enzymatic reaction is not dihydrodipicolinate (DHDP) but in fact (2S,4S)-4-hydroxy-2,3,4,5-tetrahydrodipicolinic acid (HTPA), the product released by the DapA-catalyzed reaction.</text>
</comment>
<dbReference type="GO" id="GO:0009089">
    <property type="term" value="P:lysine biosynthetic process via diaminopimelate"/>
    <property type="evidence" value="ECO:0007669"/>
    <property type="project" value="UniProtKB-UniRule"/>
</dbReference>
<comment type="function">
    <text evidence="13">Catalyzes the conversion of 4-hydroxy-tetrahydrodipicolinate (HTPA) to tetrahydrodipicolinate.</text>
</comment>
<dbReference type="HAMAP" id="MF_00102">
    <property type="entry name" value="DapB"/>
    <property type="match status" value="1"/>
</dbReference>
<feature type="binding site" evidence="13">
    <location>
        <position position="39"/>
    </location>
    <ligand>
        <name>NADP(+)</name>
        <dbReference type="ChEBI" id="CHEBI:58349"/>
    </ligand>
</feature>
<evidence type="ECO:0000256" key="11">
    <source>
        <dbReference type="ARBA" id="ARBA00049080"/>
    </source>
</evidence>
<dbReference type="AlphaFoldDB" id="A0A7X0D080"/>
<evidence type="ECO:0000313" key="16">
    <source>
        <dbReference type="EMBL" id="MBB6163165.1"/>
    </source>
</evidence>
<feature type="binding site" evidence="13">
    <location>
        <begin position="170"/>
        <end position="171"/>
    </location>
    <ligand>
        <name>(S)-2,3,4,5-tetrahydrodipicolinate</name>
        <dbReference type="ChEBI" id="CHEBI:16845"/>
    </ligand>
</feature>
<dbReference type="InterPro" id="IPR023940">
    <property type="entry name" value="DHDPR_bac"/>
</dbReference>
<evidence type="ECO:0000256" key="2">
    <source>
        <dbReference type="ARBA" id="ARBA00022490"/>
    </source>
</evidence>
<name>A0A7X0D080_9HYPH</name>
<organism evidence="16 17">
    <name type="scientific">Rhizobium wenxiniae</name>
    <dbReference type="NCBI Taxonomy" id="1737357"/>
    <lineage>
        <taxon>Bacteria</taxon>
        <taxon>Pseudomonadati</taxon>
        <taxon>Pseudomonadota</taxon>
        <taxon>Alphaproteobacteria</taxon>
        <taxon>Hyphomicrobiales</taxon>
        <taxon>Rhizobiaceae</taxon>
        <taxon>Rhizobium/Agrobacterium group</taxon>
        <taxon>Rhizobium</taxon>
    </lineage>
</organism>
<keyword evidence="7 13" id="KW-0520">NAD</keyword>
<dbReference type="PANTHER" id="PTHR20836:SF0">
    <property type="entry name" value="4-HYDROXY-TETRAHYDRODIPICOLINATE REDUCTASE 1, CHLOROPLASTIC-RELATED"/>
    <property type="match status" value="1"/>
</dbReference>
<feature type="active site" description="Proton donor" evidence="13">
    <location>
        <position position="164"/>
    </location>
</feature>
<dbReference type="PANTHER" id="PTHR20836">
    <property type="entry name" value="DIHYDRODIPICOLINATE REDUCTASE"/>
    <property type="match status" value="1"/>
</dbReference>
<dbReference type="RefSeq" id="WP_183992919.1">
    <property type="nucleotide sequence ID" value="NZ_BMHW01000002.1"/>
</dbReference>
<dbReference type="PROSITE" id="PS01298">
    <property type="entry name" value="DAPB"/>
    <property type="match status" value="1"/>
</dbReference>
<dbReference type="GO" id="GO:0016726">
    <property type="term" value="F:oxidoreductase activity, acting on CH or CH2 groups, NAD or NADP as acceptor"/>
    <property type="evidence" value="ECO:0007669"/>
    <property type="project" value="UniProtKB-UniRule"/>
</dbReference>
<evidence type="ECO:0000256" key="13">
    <source>
        <dbReference type="HAMAP-Rule" id="MF_00102"/>
    </source>
</evidence>
<gene>
    <name evidence="13" type="primary">dapB</name>
    <name evidence="16" type="ORF">HNQ72_002983</name>
</gene>
<feature type="active site" description="Proton donor/acceptor" evidence="13">
    <location>
        <position position="160"/>
    </location>
</feature>
<dbReference type="Pfam" id="PF01113">
    <property type="entry name" value="DapB_N"/>
    <property type="match status" value="1"/>
</dbReference>
<comment type="similarity">
    <text evidence="1 13">Belongs to the DapB family.</text>
</comment>
<dbReference type="Gene3D" id="3.30.360.10">
    <property type="entry name" value="Dihydrodipicolinate Reductase, domain 2"/>
    <property type="match status" value="1"/>
</dbReference>
<dbReference type="SUPFAM" id="SSF51735">
    <property type="entry name" value="NAD(P)-binding Rossmann-fold domains"/>
    <property type="match status" value="1"/>
</dbReference>
<keyword evidence="17" id="KW-1185">Reference proteome</keyword>
<evidence type="ECO:0000256" key="4">
    <source>
        <dbReference type="ARBA" id="ARBA00022857"/>
    </source>
</evidence>
<sequence length="274" mass="28317">MSENEMKLVVVGAGGRMGQALIRIIHETPGVTLHAAVSREGSPFIGKDAGELAGTGPLGVPVTSDPLQAFLNAEGVIDFTTPGTSVAFAGLAAQARIVHVIGTTGCSVEDEEKFTAASRHARVVKSGNMSLGVNLLSVLTKQATRALPAEGWDIEIIEMHHKHKVDAPSGTALLLGEAAAEGRGIDLATQSVRVRDGHTGPRPGGTIGFATLRGGSVVGDHSVILAGEGELVTLSHSARDRSIFARGAVAAALWARDKKPGQYSMLDVLGLSNQ</sequence>
<evidence type="ECO:0000259" key="14">
    <source>
        <dbReference type="Pfam" id="PF01113"/>
    </source>
</evidence>
<dbReference type="GO" id="GO:0050661">
    <property type="term" value="F:NADP binding"/>
    <property type="evidence" value="ECO:0007669"/>
    <property type="project" value="UniProtKB-UniRule"/>
</dbReference>
<evidence type="ECO:0000256" key="6">
    <source>
        <dbReference type="ARBA" id="ARBA00023002"/>
    </source>
</evidence>
<comment type="caution">
    <text evidence="16">The sequence shown here is derived from an EMBL/GenBank/DDBJ whole genome shotgun (WGS) entry which is preliminary data.</text>
</comment>
<keyword evidence="3 13" id="KW-0028">Amino-acid biosynthesis</keyword>
<protein>
    <recommendedName>
        <fullName evidence="10 13">4-hydroxy-tetrahydrodipicolinate reductase</fullName>
        <shortName evidence="13">HTPA reductase</shortName>
        <ecNumber evidence="10 13">1.17.1.8</ecNumber>
    </recommendedName>
</protein>
<feature type="domain" description="Dihydrodipicolinate reductase N-terminal" evidence="14">
    <location>
        <begin position="6"/>
        <end position="129"/>
    </location>
</feature>
<keyword evidence="6 13" id="KW-0560">Oxidoreductase</keyword>
<comment type="caution">
    <text evidence="13">Lacks conserved residue(s) required for the propagation of feature annotation.</text>
</comment>
<dbReference type="NCBIfam" id="TIGR00036">
    <property type="entry name" value="dapB"/>
    <property type="match status" value="1"/>
</dbReference>
<dbReference type="Proteomes" id="UP000547879">
    <property type="component" value="Unassembled WGS sequence"/>
</dbReference>
<comment type="subcellular location">
    <subcellularLocation>
        <location evidence="13">Cytoplasm</location>
    </subcellularLocation>
</comment>
<feature type="binding site" evidence="13">
    <location>
        <begin position="12"/>
        <end position="17"/>
    </location>
    <ligand>
        <name>NAD(+)</name>
        <dbReference type="ChEBI" id="CHEBI:57540"/>
    </ligand>
</feature>
<proteinExistence type="inferred from homology"/>
<evidence type="ECO:0000256" key="8">
    <source>
        <dbReference type="ARBA" id="ARBA00023154"/>
    </source>
</evidence>
<dbReference type="SUPFAM" id="SSF55347">
    <property type="entry name" value="Glyceraldehyde-3-phosphate dehydrogenase-like, C-terminal domain"/>
    <property type="match status" value="1"/>
</dbReference>
<dbReference type="GO" id="GO:0019877">
    <property type="term" value="P:diaminopimelate biosynthetic process"/>
    <property type="evidence" value="ECO:0007669"/>
    <property type="project" value="UniProtKB-UniRule"/>
</dbReference>
<comment type="catalytic activity">
    <reaction evidence="11 13">
        <text>(S)-2,3,4,5-tetrahydrodipicolinate + NADP(+) + H2O = (2S,4S)-4-hydroxy-2,3,4,5-tetrahydrodipicolinate + NADPH + H(+)</text>
        <dbReference type="Rhea" id="RHEA:35331"/>
        <dbReference type="ChEBI" id="CHEBI:15377"/>
        <dbReference type="ChEBI" id="CHEBI:15378"/>
        <dbReference type="ChEBI" id="CHEBI:16845"/>
        <dbReference type="ChEBI" id="CHEBI:57783"/>
        <dbReference type="ChEBI" id="CHEBI:58349"/>
        <dbReference type="ChEBI" id="CHEBI:67139"/>
        <dbReference type="EC" id="1.17.1.8"/>
    </reaction>
</comment>
<feature type="binding site" evidence="13">
    <location>
        <position position="161"/>
    </location>
    <ligand>
        <name>(S)-2,3,4,5-tetrahydrodipicolinate</name>
        <dbReference type="ChEBI" id="CHEBI:16845"/>
    </ligand>
</feature>
<dbReference type="Gene3D" id="3.40.50.720">
    <property type="entry name" value="NAD(P)-binding Rossmann-like Domain"/>
    <property type="match status" value="1"/>
</dbReference>